<evidence type="ECO:0000313" key="3">
    <source>
        <dbReference type="Proteomes" id="UP000281738"/>
    </source>
</evidence>
<evidence type="ECO:0000256" key="1">
    <source>
        <dbReference type="SAM" id="MobiDB-lite"/>
    </source>
</evidence>
<protein>
    <submittedName>
        <fullName evidence="2">Uncharacterized protein</fullName>
    </submittedName>
</protein>
<name>A0A3N2CU26_9ACTN</name>
<dbReference type="AlphaFoldDB" id="A0A3N2CU26"/>
<reference evidence="2 3" key="1">
    <citation type="submission" date="2018-11" db="EMBL/GenBank/DDBJ databases">
        <title>Sequencing the genomes of 1000 actinobacteria strains.</title>
        <authorList>
            <person name="Klenk H.-P."/>
        </authorList>
    </citation>
    <scope>NUCLEOTIDE SEQUENCE [LARGE SCALE GENOMIC DNA]</scope>
    <source>
        <strain evidence="2 3">DSM 12652</strain>
    </source>
</reference>
<gene>
    <name evidence="2" type="ORF">EDD33_1895</name>
</gene>
<comment type="caution">
    <text evidence="2">The sequence shown here is derived from an EMBL/GenBank/DDBJ whole genome shotgun (WGS) entry which is preliminary data.</text>
</comment>
<evidence type="ECO:0000313" key="2">
    <source>
        <dbReference type="EMBL" id="ROR91035.1"/>
    </source>
</evidence>
<dbReference type="OrthoDB" id="2426596at2"/>
<accession>A0A3N2CU26</accession>
<dbReference type="Proteomes" id="UP000281738">
    <property type="component" value="Unassembled WGS sequence"/>
</dbReference>
<feature type="region of interest" description="Disordered" evidence="1">
    <location>
        <begin position="187"/>
        <end position="206"/>
    </location>
</feature>
<proteinExistence type="predicted"/>
<keyword evidence="3" id="KW-1185">Reference proteome</keyword>
<dbReference type="RefSeq" id="WP_123390366.1">
    <property type="nucleotide sequence ID" value="NZ_RKHO01000001.1"/>
</dbReference>
<dbReference type="EMBL" id="RKHO01000001">
    <property type="protein sequence ID" value="ROR91035.1"/>
    <property type="molecule type" value="Genomic_DNA"/>
</dbReference>
<sequence length="206" mass="22010">MSVLRPAADTTPADWILDTTLAGDAPTVLRYGPPGFDAYLRLTVNGNVPTAMGPGAKAHPMEAALQVLAAHTVTPDVAYAGVWHGYGFDNSPAPSVPVVPFPNAWMYLYTGPVSTMRYAQQSVWSFPDGTPDAGIDAEPDLVWPADYAWCLACEVDEEIEFSIGCSNTAAAALEEALPGRVHRVTYGQDAPWERDRTPAPDGDSTT</sequence>
<organism evidence="2 3">
    <name type="scientific">Nocardioides aurantiacus</name>
    <dbReference type="NCBI Taxonomy" id="86796"/>
    <lineage>
        <taxon>Bacteria</taxon>
        <taxon>Bacillati</taxon>
        <taxon>Actinomycetota</taxon>
        <taxon>Actinomycetes</taxon>
        <taxon>Propionibacteriales</taxon>
        <taxon>Nocardioidaceae</taxon>
        <taxon>Nocardioides</taxon>
    </lineage>
</organism>